<evidence type="ECO:0000256" key="3">
    <source>
        <dbReference type="ARBA" id="ARBA00022692"/>
    </source>
</evidence>
<comment type="similarity">
    <text evidence="2 6">Belongs to the nematode receptor-like protein srg family.</text>
</comment>
<dbReference type="GO" id="GO:0004888">
    <property type="term" value="F:transmembrane signaling receptor activity"/>
    <property type="evidence" value="ECO:0007669"/>
    <property type="project" value="InterPro"/>
</dbReference>
<dbReference type="InterPro" id="IPR000609">
    <property type="entry name" value="7TM_GPCR_serpentine_rcpt_Srg"/>
</dbReference>
<keyword evidence="4 6" id="KW-1133">Transmembrane helix</keyword>
<evidence type="ECO:0000313" key="8">
    <source>
        <dbReference type="Proteomes" id="UP000095283"/>
    </source>
</evidence>
<dbReference type="GO" id="GO:0007606">
    <property type="term" value="P:sensory perception of chemical stimulus"/>
    <property type="evidence" value="ECO:0007669"/>
    <property type="project" value="UniProtKB-UniRule"/>
</dbReference>
<feature type="transmembrane region" description="Helical" evidence="6">
    <location>
        <begin position="125"/>
        <end position="147"/>
    </location>
</feature>
<evidence type="ECO:0000256" key="4">
    <source>
        <dbReference type="ARBA" id="ARBA00022989"/>
    </source>
</evidence>
<evidence type="ECO:0000313" key="9">
    <source>
        <dbReference type="WBParaSite" id="Hba_14943"/>
    </source>
</evidence>
<feature type="chain" id="PRO_5009311092" description="Serpentine receptor class gamma" evidence="7">
    <location>
        <begin position="24"/>
        <end position="260"/>
    </location>
</feature>
<comment type="caution">
    <text evidence="6">Lacks conserved residue(s) required for the propagation of feature annotation.</text>
</comment>
<evidence type="ECO:0000256" key="5">
    <source>
        <dbReference type="ARBA" id="ARBA00023136"/>
    </source>
</evidence>
<dbReference type="PANTHER" id="PTHR31627">
    <property type="entry name" value="SERPENTINE RECEPTOR CLASS GAMMA-RELATED"/>
    <property type="match status" value="1"/>
</dbReference>
<dbReference type="AlphaFoldDB" id="A0A1I7XC56"/>
<reference evidence="9" key="1">
    <citation type="submission" date="2016-11" db="UniProtKB">
        <authorList>
            <consortium name="WormBaseParasite"/>
        </authorList>
    </citation>
    <scope>IDENTIFICATION</scope>
</reference>
<keyword evidence="5 6" id="KW-0472">Membrane</keyword>
<organism evidence="8 9">
    <name type="scientific">Heterorhabditis bacteriophora</name>
    <name type="common">Entomopathogenic nematode worm</name>
    <dbReference type="NCBI Taxonomy" id="37862"/>
    <lineage>
        <taxon>Eukaryota</taxon>
        <taxon>Metazoa</taxon>
        <taxon>Ecdysozoa</taxon>
        <taxon>Nematoda</taxon>
        <taxon>Chromadorea</taxon>
        <taxon>Rhabditida</taxon>
        <taxon>Rhabditina</taxon>
        <taxon>Rhabditomorpha</taxon>
        <taxon>Strongyloidea</taxon>
        <taxon>Heterorhabditidae</taxon>
        <taxon>Heterorhabditis</taxon>
    </lineage>
</organism>
<evidence type="ECO:0000256" key="2">
    <source>
        <dbReference type="ARBA" id="ARBA00005692"/>
    </source>
</evidence>
<dbReference type="Gene3D" id="1.20.1070.10">
    <property type="entry name" value="Rhodopsin 7-helix transmembrane proteins"/>
    <property type="match status" value="1"/>
</dbReference>
<proteinExistence type="inferred from homology"/>
<dbReference type="PANTHER" id="PTHR31627:SF16">
    <property type="entry name" value="SERPENTINE RECEPTOR CLASS GAMMA-69"/>
    <property type="match status" value="1"/>
</dbReference>
<dbReference type="SUPFAM" id="SSF81321">
    <property type="entry name" value="Family A G protein-coupled receptor-like"/>
    <property type="match status" value="1"/>
</dbReference>
<dbReference type="PRINTS" id="PR00698">
    <property type="entry name" value="TMPROTEINSRG"/>
</dbReference>
<feature type="signal peptide" evidence="7">
    <location>
        <begin position="1"/>
        <end position="23"/>
    </location>
</feature>
<keyword evidence="7" id="KW-0732">Signal</keyword>
<name>A0A1I7XC56_HETBA</name>
<feature type="transmembrane region" description="Helical" evidence="6">
    <location>
        <begin position="167"/>
        <end position="190"/>
    </location>
</feature>
<evidence type="ECO:0000256" key="6">
    <source>
        <dbReference type="RuleBase" id="RU280813"/>
    </source>
</evidence>
<dbReference type="InterPro" id="IPR051119">
    <property type="entry name" value="Nematode_SR-like"/>
</dbReference>
<evidence type="ECO:0000256" key="7">
    <source>
        <dbReference type="SAM" id="SignalP"/>
    </source>
</evidence>
<sequence>MWCWDMTTTRFIAIGFWCREMLSALGSPSYILTPVQFIMTYSRHAQFYVATVLSINRMTAVVYPAKYSKIWGSHLFPILLSIFLLPLLSSWYLLPTQTLLAHYPMGGLTITYIKMIDNPWNSVTYMTMVVGSFCGVFIFISTIVTYYKLNNINIRECNRTMKTEHSLLVVGLVSSTTTFCLAVVELPFYILCNYFMDAYLFFVATCIKQLLIDIMFVFCPWSMFLVCTGIRKAILDMLRPVPHIPQKQFAGRISTVSNIL</sequence>
<dbReference type="Proteomes" id="UP000095283">
    <property type="component" value="Unplaced"/>
</dbReference>
<protein>
    <recommendedName>
        <fullName evidence="6">Serpentine receptor class gamma</fullName>
    </recommendedName>
</protein>
<dbReference type="GO" id="GO:0016020">
    <property type="term" value="C:membrane"/>
    <property type="evidence" value="ECO:0007669"/>
    <property type="project" value="UniProtKB-SubCell"/>
</dbReference>
<feature type="transmembrane region" description="Helical" evidence="6">
    <location>
        <begin position="210"/>
        <end position="230"/>
    </location>
</feature>
<dbReference type="WBParaSite" id="Hba_14943">
    <property type="protein sequence ID" value="Hba_14943"/>
    <property type="gene ID" value="Hba_14943"/>
</dbReference>
<dbReference type="Pfam" id="PF02118">
    <property type="entry name" value="Srg"/>
    <property type="match status" value="1"/>
</dbReference>
<keyword evidence="8" id="KW-1185">Reference proteome</keyword>
<keyword evidence="3 6" id="KW-0812">Transmembrane</keyword>
<accession>A0A1I7XC56</accession>
<evidence type="ECO:0000256" key="1">
    <source>
        <dbReference type="ARBA" id="ARBA00004141"/>
    </source>
</evidence>
<feature type="transmembrane region" description="Helical" evidence="6">
    <location>
        <begin position="75"/>
        <end position="94"/>
    </location>
</feature>
<comment type="subcellular location">
    <subcellularLocation>
        <location evidence="1">Membrane</location>
        <topology evidence="1">Multi-pass membrane protein</topology>
    </subcellularLocation>
</comment>